<name>A0ABR3QP51_9PLEO</name>
<reference evidence="3 4" key="1">
    <citation type="submission" date="2024-02" db="EMBL/GenBank/DDBJ databases">
        <title>De novo assembly and annotation of 12 fungi associated with fruit tree decline syndrome in Ontario, Canada.</title>
        <authorList>
            <person name="Sulman M."/>
            <person name="Ellouze W."/>
            <person name="Ilyukhin E."/>
        </authorList>
    </citation>
    <scope>NUCLEOTIDE SEQUENCE [LARGE SCALE GENOMIC DNA]</scope>
    <source>
        <strain evidence="3 4">M42-189</strain>
    </source>
</reference>
<keyword evidence="4" id="KW-1185">Reference proteome</keyword>
<accession>A0ABR3QP51</accession>
<feature type="signal peptide" evidence="1">
    <location>
        <begin position="1"/>
        <end position="20"/>
    </location>
</feature>
<feature type="chain" id="PRO_5046972277" description="Alginate lyase 2 domain-containing protein" evidence="1">
    <location>
        <begin position="21"/>
        <end position="271"/>
    </location>
</feature>
<keyword evidence="1" id="KW-0732">Signal</keyword>
<dbReference type="SUPFAM" id="SSF49899">
    <property type="entry name" value="Concanavalin A-like lectins/glucanases"/>
    <property type="match status" value="1"/>
</dbReference>
<dbReference type="Gene3D" id="2.60.120.200">
    <property type="match status" value="1"/>
</dbReference>
<organism evidence="3 4">
    <name type="scientific">Paraconiothyrium brasiliense</name>
    <dbReference type="NCBI Taxonomy" id="300254"/>
    <lineage>
        <taxon>Eukaryota</taxon>
        <taxon>Fungi</taxon>
        <taxon>Dikarya</taxon>
        <taxon>Ascomycota</taxon>
        <taxon>Pezizomycotina</taxon>
        <taxon>Dothideomycetes</taxon>
        <taxon>Pleosporomycetidae</taxon>
        <taxon>Pleosporales</taxon>
        <taxon>Massarineae</taxon>
        <taxon>Didymosphaeriaceae</taxon>
        <taxon>Paraconiothyrium</taxon>
    </lineage>
</organism>
<dbReference type="EMBL" id="JAKJXO020000018">
    <property type="protein sequence ID" value="KAL1593895.1"/>
    <property type="molecule type" value="Genomic_DNA"/>
</dbReference>
<sequence>MFSLPTATLLFTLGLTLTAAAPTTPNPLHTRGLNPSCAPGGNLDLTKFNLQLPTGEAFHPDQISGSKLAGCSGYTNKDVFFTDQSDGALVLKVCGSSDSCGCVTTKNSKHCRTELREKSPNSWSPKAAVNRLHASLKVVKADDSAHGTVVGQIHVDDSVSKKPVCELFVNKKGEVSMGVEQVPDESSLKISKVGTVTIGKKFEYEIRYEKGNLTVSIDGGEQTFLGTGGLKSPLSYFKAGNYNQGNSPSEVHFYSIDVQHDGKKKDVPEEE</sequence>
<evidence type="ECO:0000313" key="4">
    <source>
        <dbReference type="Proteomes" id="UP001521785"/>
    </source>
</evidence>
<feature type="domain" description="Alginate lyase 2" evidence="2">
    <location>
        <begin position="43"/>
        <end position="260"/>
    </location>
</feature>
<dbReference type="Pfam" id="PF08787">
    <property type="entry name" value="Alginate_lyase2"/>
    <property type="match status" value="1"/>
</dbReference>
<dbReference type="InterPro" id="IPR014895">
    <property type="entry name" value="Alginate_lyase_2"/>
</dbReference>
<evidence type="ECO:0000259" key="2">
    <source>
        <dbReference type="Pfam" id="PF08787"/>
    </source>
</evidence>
<dbReference type="InterPro" id="IPR013320">
    <property type="entry name" value="ConA-like_dom_sf"/>
</dbReference>
<evidence type="ECO:0000313" key="3">
    <source>
        <dbReference type="EMBL" id="KAL1593895.1"/>
    </source>
</evidence>
<evidence type="ECO:0000256" key="1">
    <source>
        <dbReference type="SAM" id="SignalP"/>
    </source>
</evidence>
<comment type="caution">
    <text evidence="3">The sequence shown here is derived from an EMBL/GenBank/DDBJ whole genome shotgun (WGS) entry which is preliminary data.</text>
</comment>
<protein>
    <recommendedName>
        <fullName evidence="2">Alginate lyase 2 domain-containing protein</fullName>
    </recommendedName>
</protein>
<dbReference type="Proteomes" id="UP001521785">
    <property type="component" value="Unassembled WGS sequence"/>
</dbReference>
<proteinExistence type="predicted"/>
<gene>
    <name evidence="3" type="ORF">SLS60_010628</name>
</gene>